<sequence length="392" mass="43092">MEAEKGHFVETKYSTEEQKAAAASLARARRALLRNPKVKQKARKHLIDLKAPPRAVGFWLKDATQSSPAVPMRTPNYAPTTSSPLSNPPMLVGDQETPTTMSTPAITPAAPRSILKPDMAHVRGRIGTLIGSLPHSVVRPFLTDIRSGTPAQFERRQWQCQKVLEAIEALEALFRSLGPFGAKSFAGDWLHEHRYDSTNEDDKNGEDDSDDDGDDADIPAHPPASVQRRDSHQAFPHFSLPRGSPYAPRTLLGDPSTPDTHSAPSVSSTRGSPTNHSETRLRPHLSPEGKHMSIRSGSKIALNPSPTNTTSYKRRAPAHSANDRPPTRLRTKPAAAEDENEPHDNRTPSRPSSKRVTFQERVTYQEAPPHLEGSSDESTESSSSDDEEWDGE</sequence>
<feature type="region of interest" description="Disordered" evidence="1">
    <location>
        <begin position="196"/>
        <end position="392"/>
    </location>
</feature>
<feature type="compositionally biased region" description="Acidic residues" evidence="1">
    <location>
        <begin position="374"/>
        <end position="392"/>
    </location>
</feature>
<feature type="compositionally biased region" description="Acidic residues" evidence="1">
    <location>
        <begin position="203"/>
        <end position="217"/>
    </location>
</feature>
<evidence type="ECO:0000256" key="1">
    <source>
        <dbReference type="SAM" id="MobiDB-lite"/>
    </source>
</evidence>
<evidence type="ECO:0000313" key="2">
    <source>
        <dbReference type="EMBL" id="KAF2489179.1"/>
    </source>
</evidence>
<evidence type="ECO:0000313" key="3">
    <source>
        <dbReference type="Proteomes" id="UP000799750"/>
    </source>
</evidence>
<dbReference type="OrthoDB" id="10661591at2759"/>
<feature type="compositionally biased region" description="Polar residues" evidence="1">
    <location>
        <begin position="348"/>
        <end position="362"/>
    </location>
</feature>
<accession>A0A6A6QAS7</accession>
<dbReference type="AlphaFoldDB" id="A0A6A6QAS7"/>
<dbReference type="EMBL" id="MU004199">
    <property type="protein sequence ID" value="KAF2489179.1"/>
    <property type="molecule type" value="Genomic_DNA"/>
</dbReference>
<dbReference type="Proteomes" id="UP000799750">
    <property type="component" value="Unassembled WGS sequence"/>
</dbReference>
<gene>
    <name evidence="2" type="ORF">BU16DRAFT_567359</name>
</gene>
<organism evidence="2 3">
    <name type="scientific">Lophium mytilinum</name>
    <dbReference type="NCBI Taxonomy" id="390894"/>
    <lineage>
        <taxon>Eukaryota</taxon>
        <taxon>Fungi</taxon>
        <taxon>Dikarya</taxon>
        <taxon>Ascomycota</taxon>
        <taxon>Pezizomycotina</taxon>
        <taxon>Dothideomycetes</taxon>
        <taxon>Pleosporomycetidae</taxon>
        <taxon>Mytilinidiales</taxon>
        <taxon>Mytilinidiaceae</taxon>
        <taxon>Lophium</taxon>
    </lineage>
</organism>
<proteinExistence type="predicted"/>
<reference evidence="2" key="1">
    <citation type="journal article" date="2020" name="Stud. Mycol.">
        <title>101 Dothideomycetes genomes: a test case for predicting lifestyles and emergence of pathogens.</title>
        <authorList>
            <person name="Haridas S."/>
            <person name="Albert R."/>
            <person name="Binder M."/>
            <person name="Bloem J."/>
            <person name="Labutti K."/>
            <person name="Salamov A."/>
            <person name="Andreopoulos B."/>
            <person name="Baker S."/>
            <person name="Barry K."/>
            <person name="Bills G."/>
            <person name="Bluhm B."/>
            <person name="Cannon C."/>
            <person name="Castanera R."/>
            <person name="Culley D."/>
            <person name="Daum C."/>
            <person name="Ezra D."/>
            <person name="Gonzalez J."/>
            <person name="Henrissat B."/>
            <person name="Kuo A."/>
            <person name="Liang C."/>
            <person name="Lipzen A."/>
            <person name="Lutzoni F."/>
            <person name="Magnuson J."/>
            <person name="Mondo S."/>
            <person name="Nolan M."/>
            <person name="Ohm R."/>
            <person name="Pangilinan J."/>
            <person name="Park H.-J."/>
            <person name="Ramirez L."/>
            <person name="Alfaro M."/>
            <person name="Sun H."/>
            <person name="Tritt A."/>
            <person name="Yoshinaga Y."/>
            <person name="Zwiers L.-H."/>
            <person name="Turgeon B."/>
            <person name="Goodwin S."/>
            <person name="Spatafora J."/>
            <person name="Crous P."/>
            <person name="Grigoriev I."/>
        </authorList>
    </citation>
    <scope>NUCLEOTIDE SEQUENCE</scope>
    <source>
        <strain evidence="2">CBS 269.34</strain>
    </source>
</reference>
<protein>
    <submittedName>
        <fullName evidence="2">Uncharacterized protein</fullName>
    </submittedName>
</protein>
<name>A0A6A6QAS7_9PEZI</name>
<keyword evidence="3" id="KW-1185">Reference proteome</keyword>
<feature type="compositionally biased region" description="Polar residues" evidence="1">
    <location>
        <begin position="257"/>
        <end position="276"/>
    </location>
</feature>
<feature type="compositionally biased region" description="Basic and acidic residues" evidence="1">
    <location>
        <begin position="277"/>
        <end position="291"/>
    </location>
</feature>